<comment type="caution">
    <text evidence="1">The sequence shown here is derived from an EMBL/GenBank/DDBJ whole genome shotgun (WGS) entry which is preliminary data.</text>
</comment>
<sequence length="236" mass="26874">MEMGILKLQCKASGPNTVEVPSGSENNERKRKRAKIERKQRKRSRRQRNSPPTTRGRLTYHCWFTKLAPPLDASFTSRCDFPHFKEYFPGCLMQKLMSQSQSFIDSASSVYASFFDTNFYVSQLKEEVAELKQAKANLITSKRLVMNAPSLPAANVPLAAGLQQAREISFHLVAQDYKIGLRFGYTYATQFFNRMIVVPTVAALLKCSSRLLVSTHLIQQFPKITSFDEEPPLRIL</sequence>
<evidence type="ECO:0000313" key="2">
    <source>
        <dbReference type="Proteomes" id="UP001060085"/>
    </source>
</evidence>
<evidence type="ECO:0000313" key="1">
    <source>
        <dbReference type="EMBL" id="KAI5672255.1"/>
    </source>
</evidence>
<dbReference type="EMBL" id="CM044703">
    <property type="protein sequence ID" value="KAI5672255.1"/>
    <property type="molecule type" value="Genomic_DNA"/>
</dbReference>
<name>A0ACC0BHZ9_CATRO</name>
<protein>
    <submittedName>
        <fullName evidence="1">Uncharacterized protein</fullName>
    </submittedName>
</protein>
<dbReference type="Proteomes" id="UP001060085">
    <property type="component" value="Linkage Group LG03"/>
</dbReference>
<reference evidence="2" key="1">
    <citation type="journal article" date="2023" name="Nat. Plants">
        <title>Single-cell RNA sequencing provides a high-resolution roadmap for understanding the multicellular compartmentation of specialized metabolism.</title>
        <authorList>
            <person name="Sun S."/>
            <person name="Shen X."/>
            <person name="Li Y."/>
            <person name="Li Y."/>
            <person name="Wang S."/>
            <person name="Li R."/>
            <person name="Zhang H."/>
            <person name="Shen G."/>
            <person name="Guo B."/>
            <person name="Wei J."/>
            <person name="Xu J."/>
            <person name="St-Pierre B."/>
            <person name="Chen S."/>
            <person name="Sun C."/>
        </authorList>
    </citation>
    <scope>NUCLEOTIDE SEQUENCE [LARGE SCALE GENOMIC DNA]</scope>
</reference>
<accession>A0ACC0BHZ9</accession>
<proteinExistence type="predicted"/>
<gene>
    <name evidence="1" type="ORF">M9H77_12619</name>
</gene>
<keyword evidence="2" id="KW-1185">Reference proteome</keyword>
<organism evidence="1 2">
    <name type="scientific">Catharanthus roseus</name>
    <name type="common">Madagascar periwinkle</name>
    <name type="synonym">Vinca rosea</name>
    <dbReference type="NCBI Taxonomy" id="4058"/>
    <lineage>
        <taxon>Eukaryota</taxon>
        <taxon>Viridiplantae</taxon>
        <taxon>Streptophyta</taxon>
        <taxon>Embryophyta</taxon>
        <taxon>Tracheophyta</taxon>
        <taxon>Spermatophyta</taxon>
        <taxon>Magnoliopsida</taxon>
        <taxon>eudicotyledons</taxon>
        <taxon>Gunneridae</taxon>
        <taxon>Pentapetalae</taxon>
        <taxon>asterids</taxon>
        <taxon>lamiids</taxon>
        <taxon>Gentianales</taxon>
        <taxon>Apocynaceae</taxon>
        <taxon>Rauvolfioideae</taxon>
        <taxon>Vinceae</taxon>
        <taxon>Catharanthinae</taxon>
        <taxon>Catharanthus</taxon>
    </lineage>
</organism>